<keyword evidence="3" id="KW-0227">DNA damage</keyword>
<dbReference type="AlphaFoldDB" id="A0A285EY26"/>
<dbReference type="Pfam" id="PF03852">
    <property type="entry name" value="Vsr"/>
    <property type="match status" value="1"/>
</dbReference>
<dbReference type="NCBIfam" id="TIGR00632">
    <property type="entry name" value="vsr"/>
    <property type="match status" value="1"/>
</dbReference>
<keyword evidence="4" id="KW-0378">Hydrolase</keyword>
<evidence type="ECO:0000313" key="9">
    <source>
        <dbReference type="Proteomes" id="UP000219612"/>
    </source>
</evidence>
<evidence type="ECO:0000256" key="1">
    <source>
        <dbReference type="ARBA" id="ARBA00022722"/>
    </source>
</evidence>
<feature type="compositionally biased region" description="Basic and acidic residues" evidence="7">
    <location>
        <begin position="1"/>
        <end position="14"/>
    </location>
</feature>
<dbReference type="CDD" id="cd00221">
    <property type="entry name" value="Vsr"/>
    <property type="match status" value="1"/>
</dbReference>
<organism evidence="8 9">
    <name type="scientific">Paractinoplanes atraurantiacus</name>
    <dbReference type="NCBI Taxonomy" id="1036182"/>
    <lineage>
        <taxon>Bacteria</taxon>
        <taxon>Bacillati</taxon>
        <taxon>Actinomycetota</taxon>
        <taxon>Actinomycetes</taxon>
        <taxon>Micromonosporales</taxon>
        <taxon>Micromonosporaceae</taxon>
        <taxon>Paractinoplanes</taxon>
    </lineage>
</organism>
<dbReference type="Gene3D" id="3.40.960.10">
    <property type="entry name" value="VSR Endonuclease"/>
    <property type="match status" value="1"/>
</dbReference>
<dbReference type="GO" id="GO:0016787">
    <property type="term" value="F:hydrolase activity"/>
    <property type="evidence" value="ECO:0007669"/>
    <property type="project" value="UniProtKB-KW"/>
</dbReference>
<gene>
    <name evidence="8" type="ORF">SAMN05421748_10190</name>
</gene>
<sequence>MADDARRRAWETHRHPQPLNEGRSRNMQAIRRSDTKPEIRLRALLHSRGFRFRKDLRLDLDGVRVRPDIVFTRKRVAIFVDGCFWHLCPEHGRKPKVNDWYWGPKLARTVQRDQQASSALSAAGWEVIRVWEHEPPEDAADRIERALVPPPAAS</sequence>
<protein>
    <submittedName>
        <fullName evidence="8">DNA mismatch endonuclease, patch repair protein</fullName>
    </submittedName>
</protein>
<evidence type="ECO:0000256" key="5">
    <source>
        <dbReference type="ARBA" id="ARBA00023204"/>
    </source>
</evidence>
<keyword evidence="5" id="KW-0234">DNA repair</keyword>
<dbReference type="Proteomes" id="UP000219612">
    <property type="component" value="Unassembled WGS sequence"/>
</dbReference>
<keyword evidence="2 8" id="KW-0255">Endonuclease</keyword>
<keyword evidence="1" id="KW-0540">Nuclease</keyword>
<dbReference type="SUPFAM" id="SSF52980">
    <property type="entry name" value="Restriction endonuclease-like"/>
    <property type="match status" value="1"/>
</dbReference>
<dbReference type="InterPro" id="IPR011335">
    <property type="entry name" value="Restrct_endonuc-II-like"/>
</dbReference>
<name>A0A285EY26_9ACTN</name>
<accession>A0A285EY26</accession>
<dbReference type="OrthoDB" id="9801520at2"/>
<evidence type="ECO:0000256" key="7">
    <source>
        <dbReference type="SAM" id="MobiDB-lite"/>
    </source>
</evidence>
<evidence type="ECO:0000313" key="8">
    <source>
        <dbReference type="EMBL" id="SNY03968.1"/>
    </source>
</evidence>
<dbReference type="GO" id="GO:0006298">
    <property type="term" value="P:mismatch repair"/>
    <property type="evidence" value="ECO:0007669"/>
    <property type="project" value="InterPro"/>
</dbReference>
<dbReference type="RefSeq" id="WP_097317462.1">
    <property type="nucleotide sequence ID" value="NZ_OBDY01000001.1"/>
</dbReference>
<proteinExistence type="inferred from homology"/>
<reference evidence="8 9" key="1">
    <citation type="submission" date="2017-09" db="EMBL/GenBank/DDBJ databases">
        <authorList>
            <person name="Ehlers B."/>
            <person name="Leendertz F.H."/>
        </authorList>
    </citation>
    <scope>NUCLEOTIDE SEQUENCE [LARGE SCALE GENOMIC DNA]</scope>
    <source>
        <strain evidence="8 9">CGMCC 4.6857</strain>
    </source>
</reference>
<evidence type="ECO:0000256" key="2">
    <source>
        <dbReference type="ARBA" id="ARBA00022759"/>
    </source>
</evidence>
<evidence type="ECO:0000256" key="6">
    <source>
        <dbReference type="ARBA" id="ARBA00029466"/>
    </source>
</evidence>
<keyword evidence="9" id="KW-1185">Reference proteome</keyword>
<dbReference type="GO" id="GO:0004519">
    <property type="term" value="F:endonuclease activity"/>
    <property type="evidence" value="ECO:0007669"/>
    <property type="project" value="UniProtKB-KW"/>
</dbReference>
<dbReference type="EMBL" id="OBDY01000001">
    <property type="protein sequence ID" value="SNY03968.1"/>
    <property type="molecule type" value="Genomic_DNA"/>
</dbReference>
<evidence type="ECO:0000256" key="4">
    <source>
        <dbReference type="ARBA" id="ARBA00022801"/>
    </source>
</evidence>
<evidence type="ECO:0000256" key="3">
    <source>
        <dbReference type="ARBA" id="ARBA00022763"/>
    </source>
</evidence>
<dbReference type="InterPro" id="IPR004603">
    <property type="entry name" value="DNA_mismatch_endonuc_vsr"/>
</dbReference>
<feature type="region of interest" description="Disordered" evidence="7">
    <location>
        <begin position="1"/>
        <end position="32"/>
    </location>
</feature>
<comment type="similarity">
    <text evidence="6">Belongs to the Vsr family.</text>
</comment>